<dbReference type="EMBL" id="GL376563">
    <property type="status" value="NOT_ANNOTATED_CDS"/>
    <property type="molecule type" value="Genomic_DNA"/>
</dbReference>
<feature type="domain" description="RWP-RK" evidence="6">
    <location>
        <begin position="29"/>
        <end position="117"/>
    </location>
</feature>
<protein>
    <recommendedName>
        <fullName evidence="6">RWP-RK domain-containing protein</fullName>
    </recommendedName>
</protein>
<dbReference type="Pfam" id="PF02042">
    <property type="entry name" value="RWP-RK"/>
    <property type="match status" value="1"/>
</dbReference>
<accession>K3XA44</accession>
<evidence type="ECO:0000313" key="7">
    <source>
        <dbReference type="EnsemblProtists" id="PYU1_T014093"/>
    </source>
</evidence>
<dbReference type="Proteomes" id="UP000019132">
    <property type="component" value="Unassembled WGS sequence"/>
</dbReference>
<sequence length="354" mass="38810">MSPSASMTYQGITSAAPASSSSHNSLAAIYSSYVVRVHTRHGIKTLSFNHLASFFTLTAKKAAEDLGISSRTLIRVCRSLGIRRWPYLGFRSEKNVERIRLEAIENLRRKLEKDGSAHAAAVMHPNASSLRGASAKRLLQVKLPQGHMSPMPNVPHQYASSPYGLHTWTVDSIDGNDSEDDSDVDMSDARPSICESTTSSRRSSEDFPQHQVFPLLTPQSTHNGFNLEVRSISPKKPSSAGHPAHFQLAQSNSDSWASKMPHMAQVQARAISPLQNHFKPSSTSTASPFSMPMLNLLVDASILTAFKNENKTQDSNQQNAFAARPVGAPHQLQRRPCPRSMSMRDILSHTAMAA</sequence>
<reference evidence="7" key="3">
    <citation type="submission" date="2015-02" db="UniProtKB">
        <authorList>
            <consortium name="EnsemblProtists"/>
        </authorList>
    </citation>
    <scope>IDENTIFICATION</scope>
    <source>
        <strain evidence="7">DAOM BR144</strain>
    </source>
</reference>
<organism evidence="7 8">
    <name type="scientific">Globisporangium ultimum (strain ATCC 200006 / CBS 805.95 / DAOM BR144)</name>
    <name type="common">Pythium ultimum</name>
    <dbReference type="NCBI Taxonomy" id="431595"/>
    <lineage>
        <taxon>Eukaryota</taxon>
        <taxon>Sar</taxon>
        <taxon>Stramenopiles</taxon>
        <taxon>Oomycota</taxon>
        <taxon>Peronosporomycetes</taxon>
        <taxon>Pythiales</taxon>
        <taxon>Pythiaceae</taxon>
        <taxon>Globisporangium</taxon>
    </lineage>
</organism>
<dbReference type="InterPro" id="IPR003035">
    <property type="entry name" value="RWP-RK_dom"/>
</dbReference>
<evidence type="ECO:0000259" key="6">
    <source>
        <dbReference type="PROSITE" id="PS51519"/>
    </source>
</evidence>
<reference evidence="8" key="2">
    <citation type="submission" date="2010-04" db="EMBL/GenBank/DDBJ databases">
        <authorList>
            <person name="Buell R."/>
            <person name="Hamilton J."/>
            <person name="Hostetler J."/>
        </authorList>
    </citation>
    <scope>NUCLEOTIDE SEQUENCE [LARGE SCALE GENOMIC DNA]</scope>
    <source>
        <strain evidence="8">DAOM:BR144</strain>
    </source>
</reference>
<reference evidence="8" key="1">
    <citation type="journal article" date="2010" name="Genome Biol.">
        <title>Genome sequence of the necrotrophic plant pathogen Pythium ultimum reveals original pathogenicity mechanisms and effector repertoire.</title>
        <authorList>
            <person name="Levesque C.A."/>
            <person name="Brouwer H."/>
            <person name="Cano L."/>
            <person name="Hamilton J.P."/>
            <person name="Holt C."/>
            <person name="Huitema E."/>
            <person name="Raffaele S."/>
            <person name="Robideau G.P."/>
            <person name="Thines M."/>
            <person name="Win J."/>
            <person name="Zerillo M.M."/>
            <person name="Beakes G.W."/>
            <person name="Boore J.L."/>
            <person name="Busam D."/>
            <person name="Dumas B."/>
            <person name="Ferriera S."/>
            <person name="Fuerstenberg S.I."/>
            <person name="Gachon C.M."/>
            <person name="Gaulin E."/>
            <person name="Govers F."/>
            <person name="Grenville-Briggs L."/>
            <person name="Horner N."/>
            <person name="Hostetler J."/>
            <person name="Jiang R.H."/>
            <person name="Johnson J."/>
            <person name="Krajaejun T."/>
            <person name="Lin H."/>
            <person name="Meijer H.J."/>
            <person name="Moore B."/>
            <person name="Morris P."/>
            <person name="Phuntmart V."/>
            <person name="Puiu D."/>
            <person name="Shetty J."/>
            <person name="Stajich J.E."/>
            <person name="Tripathy S."/>
            <person name="Wawra S."/>
            <person name="van West P."/>
            <person name="Whitty B.R."/>
            <person name="Coutinho P.M."/>
            <person name="Henrissat B."/>
            <person name="Martin F."/>
            <person name="Thomas P.D."/>
            <person name="Tyler B.M."/>
            <person name="De Vries R.P."/>
            <person name="Kamoun S."/>
            <person name="Yandell M."/>
            <person name="Tisserat N."/>
            <person name="Buell C.R."/>
        </authorList>
    </citation>
    <scope>NUCLEOTIDE SEQUENCE</scope>
    <source>
        <strain evidence="8">DAOM:BR144</strain>
    </source>
</reference>
<dbReference type="GO" id="GO:0003677">
    <property type="term" value="F:DNA binding"/>
    <property type="evidence" value="ECO:0007669"/>
    <property type="project" value="UniProtKB-KW"/>
</dbReference>
<keyword evidence="4" id="KW-0539">Nucleus</keyword>
<evidence type="ECO:0000256" key="3">
    <source>
        <dbReference type="ARBA" id="ARBA00023163"/>
    </source>
</evidence>
<dbReference type="VEuPathDB" id="FungiDB:PYU1_G014064"/>
<keyword evidence="8" id="KW-1185">Reference proteome</keyword>
<feature type="region of interest" description="Disordered" evidence="5">
    <location>
        <begin position="312"/>
        <end position="342"/>
    </location>
</feature>
<keyword evidence="3" id="KW-0804">Transcription</keyword>
<evidence type="ECO:0000313" key="8">
    <source>
        <dbReference type="Proteomes" id="UP000019132"/>
    </source>
</evidence>
<name>K3XA44_GLOUD</name>
<keyword evidence="2" id="KW-0238">DNA-binding</keyword>
<keyword evidence="1" id="KW-0805">Transcription regulation</keyword>
<dbReference type="HOGENOM" id="CLU_053968_0_0_1"/>
<dbReference type="PROSITE" id="PS51519">
    <property type="entry name" value="RWP_RK"/>
    <property type="match status" value="1"/>
</dbReference>
<proteinExistence type="predicted"/>
<evidence type="ECO:0000256" key="5">
    <source>
        <dbReference type="SAM" id="MobiDB-lite"/>
    </source>
</evidence>
<dbReference type="AlphaFoldDB" id="K3XA44"/>
<feature type="region of interest" description="Disordered" evidence="5">
    <location>
        <begin position="170"/>
        <end position="206"/>
    </location>
</feature>
<dbReference type="EnsemblProtists" id="PYU1_T014093">
    <property type="protein sequence ID" value="PYU1_T014093"/>
    <property type="gene ID" value="PYU1_G014064"/>
</dbReference>
<feature type="compositionally biased region" description="Acidic residues" evidence="5">
    <location>
        <begin position="174"/>
        <end position="186"/>
    </location>
</feature>
<dbReference type="InParanoid" id="K3XA44"/>
<evidence type="ECO:0000256" key="1">
    <source>
        <dbReference type="ARBA" id="ARBA00023015"/>
    </source>
</evidence>
<evidence type="ECO:0000256" key="4">
    <source>
        <dbReference type="ARBA" id="ARBA00023242"/>
    </source>
</evidence>
<evidence type="ECO:0000256" key="2">
    <source>
        <dbReference type="ARBA" id="ARBA00023125"/>
    </source>
</evidence>
<dbReference type="eggNOG" id="ENOG502S5EA">
    <property type="taxonomic scope" value="Eukaryota"/>
</dbReference>
<dbReference type="OMA" id="RHEAMEN"/>